<feature type="transmembrane region" description="Helical" evidence="1">
    <location>
        <begin position="37"/>
        <end position="57"/>
    </location>
</feature>
<evidence type="ECO:0000256" key="1">
    <source>
        <dbReference type="SAM" id="Phobius"/>
    </source>
</evidence>
<organism evidence="2 3">
    <name type="scientific">Clonorchis sinensis</name>
    <name type="common">Chinese liver fluke</name>
    <dbReference type="NCBI Taxonomy" id="79923"/>
    <lineage>
        <taxon>Eukaryota</taxon>
        <taxon>Metazoa</taxon>
        <taxon>Spiralia</taxon>
        <taxon>Lophotrochozoa</taxon>
        <taxon>Platyhelminthes</taxon>
        <taxon>Trematoda</taxon>
        <taxon>Digenea</taxon>
        <taxon>Opisthorchiida</taxon>
        <taxon>Opisthorchiata</taxon>
        <taxon>Opisthorchiidae</taxon>
        <taxon>Clonorchis</taxon>
    </lineage>
</organism>
<proteinExistence type="predicted"/>
<keyword evidence="3" id="KW-1185">Reference proteome</keyword>
<dbReference type="Proteomes" id="UP000286415">
    <property type="component" value="Unassembled WGS sequence"/>
</dbReference>
<dbReference type="OrthoDB" id="10018333at2759"/>
<evidence type="ECO:0008006" key="4">
    <source>
        <dbReference type="Google" id="ProtNLM"/>
    </source>
</evidence>
<keyword evidence="1" id="KW-0472">Membrane</keyword>
<evidence type="ECO:0000313" key="3">
    <source>
        <dbReference type="Proteomes" id="UP000286415"/>
    </source>
</evidence>
<reference evidence="2 3" key="1">
    <citation type="journal article" date="2018" name="Biotechnol. Adv.">
        <title>Improved genomic resources and new bioinformatic workflow for the carcinogenic parasite Clonorchis sinensis: Biotechnological implications.</title>
        <authorList>
            <person name="Wang D."/>
            <person name="Korhonen P.K."/>
            <person name="Gasser R.B."/>
            <person name="Young N.D."/>
        </authorList>
    </citation>
    <scope>NUCLEOTIDE SEQUENCE [LARGE SCALE GENOMIC DNA]</scope>
    <source>
        <strain evidence="2">Cs-k2</strain>
    </source>
</reference>
<gene>
    <name evidence="2" type="ORF">CSKR_202648</name>
</gene>
<protein>
    <recommendedName>
        <fullName evidence="4">Cytochrome c oxidase assembly factor 3</fullName>
    </recommendedName>
</protein>
<reference evidence="2 3" key="2">
    <citation type="journal article" date="2021" name="Genomics">
        <title>High-quality reference genome for Clonorchis sinensis.</title>
        <authorList>
            <person name="Young N.D."/>
            <person name="Stroehlein A.J."/>
            <person name="Kinkar L."/>
            <person name="Wang T."/>
            <person name="Sohn W.M."/>
            <person name="Chang B.C.H."/>
            <person name="Kaur P."/>
            <person name="Weisz D."/>
            <person name="Dudchenko O."/>
            <person name="Aiden E.L."/>
            <person name="Korhonen P.K."/>
            <person name="Gasser R.B."/>
        </authorList>
    </citation>
    <scope>NUCLEOTIDE SEQUENCE [LARGE SCALE GENOMIC DNA]</scope>
    <source>
        <strain evidence="2">Cs-k2</strain>
    </source>
</reference>
<keyword evidence="1" id="KW-0812">Transmembrane</keyword>
<keyword evidence="1" id="KW-1133">Transmembrane helix</keyword>
<name>A0A8T1M1T1_CLOSI</name>
<accession>A0A8T1M1T1</accession>
<evidence type="ECO:0000313" key="2">
    <source>
        <dbReference type="EMBL" id="KAG5442786.1"/>
    </source>
</evidence>
<comment type="caution">
    <text evidence="2">The sequence shown here is derived from an EMBL/GenBank/DDBJ whole genome shotgun (WGS) entry which is preliminary data.</text>
</comment>
<dbReference type="EMBL" id="NIRI02000056">
    <property type="protein sequence ID" value="KAG5442786.1"/>
    <property type="molecule type" value="Genomic_DNA"/>
</dbReference>
<dbReference type="AlphaFoldDB" id="A0A8T1M1T1"/>
<sequence>MSDKPSPDILDRIIRDTEKRNVTRSFLVRSHNRANRIVLATCSSMALGIYLWSLYSISRGRNLDSSFDKLPDYTPGKH</sequence>